<evidence type="ECO:0000313" key="1">
    <source>
        <dbReference type="EMBL" id="KHN52983.1"/>
    </source>
</evidence>
<name>A0A7V8L5T7_9GAMM</name>
<organism evidence="1 2">
    <name type="scientific">Pectobacterium fontis</name>
    <dbReference type="NCBI Taxonomy" id="2558042"/>
    <lineage>
        <taxon>Bacteria</taxon>
        <taxon>Pseudomonadati</taxon>
        <taxon>Pseudomonadota</taxon>
        <taxon>Gammaproteobacteria</taxon>
        <taxon>Enterobacterales</taxon>
        <taxon>Pectobacteriaceae</taxon>
        <taxon>Pectobacterium</taxon>
    </lineage>
</organism>
<reference evidence="1 2" key="1">
    <citation type="submission" date="2014-10" db="EMBL/GenBank/DDBJ databases">
        <title>Genome sequence of Pectobacterium carotovorum M022.</title>
        <authorList>
            <person name="Chan K.-G."/>
            <person name="Tan W.-S."/>
        </authorList>
    </citation>
    <scope>NUCLEOTIDE SEQUENCE [LARGE SCALE GENOMIC DNA]</scope>
    <source>
        <strain evidence="1 2">M022</strain>
    </source>
</reference>
<dbReference type="RefSeq" id="WP_039348105.1">
    <property type="nucleotide sequence ID" value="NZ_JSXC01000020.1"/>
</dbReference>
<gene>
    <name evidence="1" type="ORF">OI69_07275</name>
</gene>
<dbReference type="AlphaFoldDB" id="A0A7V8L5T7"/>
<proteinExistence type="predicted"/>
<keyword evidence="2" id="KW-1185">Reference proteome</keyword>
<dbReference type="EMBL" id="JSXC01000020">
    <property type="protein sequence ID" value="KHN52983.1"/>
    <property type="molecule type" value="Genomic_DNA"/>
</dbReference>
<sequence>MNTRVANAEAYIYAAIKKVDRDSFTVNEIASIVVGEFLVKKNAGNARNFVYHQFQKMIKKGLLVRKKMKSINQFEYTLTKQFFNIVSEMRRSSSLLKFESESLNNELKTNVTDEILKKSYAIKLNRHRIRYETELAHVIGEKEAFDEIITDFPEHKLEFTTISDELNKQVFRLMGKINAIGRIKSQISEVVYKENAAIR</sequence>
<accession>A0A7V8L5T7</accession>
<protein>
    <submittedName>
        <fullName evidence="1">Uncharacterized protein</fullName>
    </submittedName>
</protein>
<dbReference type="Proteomes" id="UP000053038">
    <property type="component" value="Unassembled WGS sequence"/>
</dbReference>
<comment type="caution">
    <text evidence="1">The sequence shown here is derived from an EMBL/GenBank/DDBJ whole genome shotgun (WGS) entry which is preliminary data.</text>
</comment>
<evidence type="ECO:0000313" key="2">
    <source>
        <dbReference type="Proteomes" id="UP000053038"/>
    </source>
</evidence>